<dbReference type="Proteomes" id="UP000787472">
    <property type="component" value="Unassembled WGS sequence"/>
</dbReference>
<gene>
    <name evidence="2" type="ORF">G8770_09980</name>
</gene>
<dbReference type="EMBL" id="JAAONZ010000006">
    <property type="protein sequence ID" value="NHO65869.1"/>
    <property type="molecule type" value="Genomic_DNA"/>
</dbReference>
<dbReference type="Gene3D" id="3.40.228.10">
    <property type="entry name" value="Dimethylsulfoxide Reductase, domain 2"/>
    <property type="match status" value="1"/>
</dbReference>
<feature type="region of interest" description="Disordered" evidence="1">
    <location>
        <begin position="1"/>
        <end position="20"/>
    </location>
</feature>
<comment type="caution">
    <text evidence="2">The sequence shown here is derived from an EMBL/GenBank/DDBJ whole genome shotgun (WGS) entry which is preliminary data.</text>
</comment>
<proteinExistence type="predicted"/>
<protein>
    <submittedName>
        <fullName evidence="2">Molybdopterin-dependent oxidoreductase</fullName>
    </submittedName>
</protein>
<organism evidence="2 3">
    <name type="scientific">Pseudomaricurvus hydrocarbonicus</name>
    <dbReference type="NCBI Taxonomy" id="1470433"/>
    <lineage>
        <taxon>Bacteria</taxon>
        <taxon>Pseudomonadati</taxon>
        <taxon>Pseudomonadota</taxon>
        <taxon>Gammaproteobacteria</taxon>
        <taxon>Cellvibrionales</taxon>
        <taxon>Cellvibrionaceae</taxon>
        <taxon>Pseudomaricurvus</taxon>
    </lineage>
</organism>
<reference evidence="2" key="1">
    <citation type="submission" date="2020-03" db="EMBL/GenBank/DDBJ databases">
        <authorList>
            <person name="Guo F."/>
        </authorList>
    </citation>
    <scope>NUCLEOTIDE SEQUENCE</scope>
    <source>
        <strain evidence="2">JCM 30134</strain>
    </source>
</reference>
<sequence>MWGSGQGVHPSQRARHPLYYHRPAPRRTETARFADLLIQPLPGHDATIFAAIAHILLRDGTYNTDFCDRFVSQLDELRKAVAPFTPEIAAQRADVPVAQIEQAAQWIGEARRPLVGSGSGPSMSAHSNLNDHMIEVVNALVGGYRRAGDLVRNPGTLNPRTPVEMALAPTRSWERGDKLRSAG</sequence>
<evidence type="ECO:0000313" key="2">
    <source>
        <dbReference type="EMBL" id="NHO65869.1"/>
    </source>
</evidence>
<evidence type="ECO:0000256" key="1">
    <source>
        <dbReference type="SAM" id="MobiDB-lite"/>
    </source>
</evidence>
<evidence type="ECO:0000313" key="3">
    <source>
        <dbReference type="Proteomes" id="UP000787472"/>
    </source>
</evidence>
<accession>A0A9E5JV64</accession>
<keyword evidence="3" id="KW-1185">Reference proteome</keyword>
<dbReference type="AlphaFoldDB" id="A0A9E5JV64"/>
<name>A0A9E5JV64_9GAMM</name>
<dbReference type="InterPro" id="IPR050612">
    <property type="entry name" value="Prok_Mopterin_Oxidored"/>
</dbReference>
<dbReference type="Gene3D" id="3.40.50.740">
    <property type="match status" value="1"/>
</dbReference>
<dbReference type="RefSeq" id="WP_167185646.1">
    <property type="nucleotide sequence ID" value="NZ_JAAONZ010000006.1"/>
</dbReference>
<dbReference type="SUPFAM" id="SSF53706">
    <property type="entry name" value="Formate dehydrogenase/DMSO reductase, domains 1-3"/>
    <property type="match status" value="1"/>
</dbReference>
<dbReference type="PANTHER" id="PTHR43742">
    <property type="entry name" value="TRIMETHYLAMINE-N-OXIDE REDUCTASE"/>
    <property type="match status" value="1"/>
</dbReference>